<dbReference type="EMBL" id="CAJNNW010036590">
    <property type="protein sequence ID" value="CAE8735789.1"/>
    <property type="molecule type" value="Genomic_DNA"/>
</dbReference>
<feature type="compositionally biased region" description="Basic residues" evidence="1">
    <location>
        <begin position="536"/>
        <end position="546"/>
    </location>
</feature>
<feature type="compositionally biased region" description="Low complexity" evidence="1">
    <location>
        <begin position="11"/>
        <end position="47"/>
    </location>
</feature>
<evidence type="ECO:0000256" key="1">
    <source>
        <dbReference type="SAM" id="MobiDB-lite"/>
    </source>
</evidence>
<proteinExistence type="predicted"/>
<evidence type="ECO:0000313" key="3">
    <source>
        <dbReference type="Proteomes" id="UP000626109"/>
    </source>
</evidence>
<dbReference type="Proteomes" id="UP000626109">
    <property type="component" value="Unassembled WGS sequence"/>
</dbReference>
<feature type="compositionally biased region" description="Low complexity" evidence="1">
    <location>
        <begin position="65"/>
        <end position="96"/>
    </location>
</feature>
<feature type="region of interest" description="Disordered" evidence="1">
    <location>
        <begin position="511"/>
        <end position="585"/>
    </location>
</feature>
<feature type="compositionally biased region" description="Low complexity" evidence="1">
    <location>
        <begin position="311"/>
        <end position="326"/>
    </location>
</feature>
<dbReference type="SUPFAM" id="SSF81995">
    <property type="entry name" value="beta-sandwich domain of Sec23/24"/>
    <property type="match status" value="1"/>
</dbReference>
<feature type="compositionally biased region" description="Low complexity" evidence="1">
    <location>
        <begin position="269"/>
        <end position="283"/>
    </location>
</feature>
<sequence>MLQPARSSLAQQLKQHQQQQQPTNQQQQQQQKQHQQQQNQQLQQQLHQRLKYVPAPKLAQQQKPVVQQHAGGDVAAAAVEEPGRSESGGASSARTGPPDKVLPKDPLSGTAAAVKRFISDSRLPAPSAERLQRLPRASLRLVLGLGIADDRSEAGVQPRPGSESEALLEARISRLGSFWTTLAGEDAQSQTGIKDKAEAFGLSAAQQQVLRLLPVAHARLVMAAMDKKFSSVQEEDKYQVFLEMVRDVITDLDRSRQEMFPAKEWQNVSAKSSSSNASAAGSSKLPQSRDPPAEASSAEASHPGEQLGFRAQQPAAQQPPQQQMQQTPGNRLLKQQTHQPPPTPPAPQAPPPPPAPPPQQKQQQQQRQDQRQEQHHSYQQQQQSQQQPQQPHHTQQSQSQSSHAVSSQPARPKPLLPRAPLSKSQEVLQAAAPAQTAQQSLSAAIQAALAQRQQQSSELKLAQQQQQQHQQQQQPQQQQPQQQQQAARQASQAAATPLSQQLRTLATSSALGVAQPQRVPPRFAAGQGGKGASAHGRSRSRSRSPRGKVYGRPPASSSDVAAHGRGASGRGSSGSNPQALTDWLQSLDGGRGSMLAYEDVLRQHFDGDLRRIAEARVGEPKLDGGVVSTVDPAFFEVISCEKLGHKIMLAKGIKRLAGSV</sequence>
<dbReference type="AlphaFoldDB" id="A0A813LNX2"/>
<reference evidence="2" key="1">
    <citation type="submission" date="2021-02" db="EMBL/GenBank/DDBJ databases">
        <authorList>
            <person name="Dougan E. K."/>
            <person name="Rhodes N."/>
            <person name="Thang M."/>
            <person name="Chan C."/>
        </authorList>
    </citation>
    <scope>NUCLEOTIDE SEQUENCE</scope>
</reference>
<feature type="compositionally biased region" description="Low complexity" evidence="1">
    <location>
        <begin position="418"/>
        <end position="498"/>
    </location>
</feature>
<evidence type="ECO:0000313" key="2">
    <source>
        <dbReference type="EMBL" id="CAE8735789.1"/>
    </source>
</evidence>
<feature type="compositionally biased region" description="Pro residues" evidence="1">
    <location>
        <begin position="339"/>
        <end position="359"/>
    </location>
</feature>
<feature type="region of interest" description="Disordered" evidence="1">
    <location>
        <begin position="1"/>
        <end position="106"/>
    </location>
</feature>
<feature type="compositionally biased region" description="Low complexity" evidence="1">
    <location>
        <begin position="377"/>
        <end position="410"/>
    </location>
</feature>
<comment type="caution">
    <text evidence="2">The sequence shown here is derived from an EMBL/GenBank/DDBJ whole genome shotgun (WGS) entry which is preliminary data.</text>
</comment>
<organism evidence="2 3">
    <name type="scientific">Polarella glacialis</name>
    <name type="common">Dinoflagellate</name>
    <dbReference type="NCBI Taxonomy" id="89957"/>
    <lineage>
        <taxon>Eukaryota</taxon>
        <taxon>Sar</taxon>
        <taxon>Alveolata</taxon>
        <taxon>Dinophyceae</taxon>
        <taxon>Suessiales</taxon>
        <taxon>Suessiaceae</taxon>
        <taxon>Polarella</taxon>
    </lineage>
</organism>
<gene>
    <name evidence="2" type="ORF">PGLA2088_LOCUS48025</name>
</gene>
<feature type="compositionally biased region" description="Polar residues" evidence="1">
    <location>
        <begin position="1"/>
        <end position="10"/>
    </location>
</feature>
<protein>
    <submittedName>
        <fullName evidence="2">Uncharacterized protein</fullName>
    </submittedName>
</protein>
<accession>A0A813LNX2</accession>
<name>A0A813LNX2_POLGL</name>
<feature type="region of interest" description="Disordered" evidence="1">
    <location>
        <begin position="263"/>
        <end position="498"/>
    </location>
</feature>